<sequence length="65" mass="7639">MPSRPITSCKRYAVSYRDLANNRHELGFYAIDAFEARQLAIEFNKFVREHPNSIDRISLRNKVIV</sequence>
<proteinExistence type="predicted"/>
<dbReference type="Proteomes" id="UP000030392">
    <property type="component" value="Unassembled WGS sequence"/>
</dbReference>
<accession>A0A0A2CCE8</accession>
<organism evidence="1 2">
    <name type="scientific">Prochlorococcus marinus str. PAC1</name>
    <dbReference type="NCBI Taxonomy" id="59924"/>
    <lineage>
        <taxon>Bacteria</taxon>
        <taxon>Bacillati</taxon>
        <taxon>Cyanobacteriota</taxon>
        <taxon>Cyanophyceae</taxon>
        <taxon>Synechococcales</taxon>
        <taxon>Prochlorococcaceae</taxon>
        <taxon>Prochlorococcus</taxon>
    </lineage>
</organism>
<name>A0A0A2CCE8_PROMR</name>
<evidence type="ECO:0000313" key="1">
    <source>
        <dbReference type="EMBL" id="KGG22264.1"/>
    </source>
</evidence>
<dbReference type="EMBL" id="JNAX01000003">
    <property type="protein sequence ID" value="KGG22264.1"/>
    <property type="molecule type" value="Genomic_DNA"/>
</dbReference>
<dbReference type="RefSeq" id="WP_011294574.1">
    <property type="nucleotide sequence ID" value="NZ_CP138967.1"/>
</dbReference>
<comment type="caution">
    <text evidence="1">The sequence shown here is derived from an EMBL/GenBank/DDBJ whole genome shotgun (WGS) entry which is preliminary data.</text>
</comment>
<protein>
    <submittedName>
        <fullName evidence="1">Uncharacterized protein</fullName>
    </submittedName>
</protein>
<dbReference type="AlphaFoldDB" id="A0A0A2CCE8"/>
<gene>
    <name evidence="1" type="ORF">EV03_0157</name>
</gene>
<evidence type="ECO:0000313" key="2">
    <source>
        <dbReference type="Proteomes" id="UP000030392"/>
    </source>
</evidence>
<reference evidence="2" key="1">
    <citation type="journal article" date="2014" name="Sci. Data">
        <title>Genomes of diverse isolates of the marine cyanobacterium Prochlorococcus.</title>
        <authorList>
            <person name="Biller S."/>
            <person name="Berube P."/>
            <person name="Thompson J."/>
            <person name="Kelly L."/>
            <person name="Roggensack S."/>
            <person name="Awad L."/>
            <person name="Roache-Johnson K."/>
            <person name="Ding H."/>
            <person name="Giovannoni S.J."/>
            <person name="Moore L.R."/>
            <person name="Chisholm S.W."/>
        </authorList>
    </citation>
    <scope>NUCLEOTIDE SEQUENCE [LARGE SCALE GENOMIC DNA]</scope>
    <source>
        <strain evidence="2">PAC1</strain>
    </source>
</reference>